<organism evidence="6 7">
    <name type="scientific">Paenibacillus forsythiae</name>
    <dbReference type="NCBI Taxonomy" id="365616"/>
    <lineage>
        <taxon>Bacteria</taxon>
        <taxon>Bacillati</taxon>
        <taxon>Bacillota</taxon>
        <taxon>Bacilli</taxon>
        <taxon>Bacillales</taxon>
        <taxon>Paenibacillaceae</taxon>
        <taxon>Paenibacillus</taxon>
    </lineage>
</organism>
<keyword evidence="2" id="KW-0805">Transcription regulation</keyword>
<dbReference type="GO" id="GO:0003677">
    <property type="term" value="F:DNA binding"/>
    <property type="evidence" value="ECO:0007669"/>
    <property type="project" value="UniProtKB-KW"/>
</dbReference>
<dbReference type="PANTHER" id="PTHR30126">
    <property type="entry name" value="HTH-TYPE TRANSCRIPTIONAL REGULATOR"/>
    <property type="match status" value="1"/>
</dbReference>
<keyword evidence="4" id="KW-0804">Transcription</keyword>
<feature type="domain" description="HTH lysR-type" evidence="5">
    <location>
        <begin position="2"/>
        <end position="59"/>
    </location>
</feature>
<gene>
    <name evidence="6" type="ORF">J2Z22_003796</name>
</gene>
<dbReference type="Proteomes" id="UP001248709">
    <property type="component" value="Unassembled WGS sequence"/>
</dbReference>
<dbReference type="InterPro" id="IPR036388">
    <property type="entry name" value="WH-like_DNA-bd_sf"/>
</dbReference>
<dbReference type="PANTHER" id="PTHR30126:SF40">
    <property type="entry name" value="HTH-TYPE TRANSCRIPTIONAL REGULATOR GLTR"/>
    <property type="match status" value="1"/>
</dbReference>
<dbReference type="InterPro" id="IPR036390">
    <property type="entry name" value="WH_DNA-bd_sf"/>
</dbReference>
<dbReference type="EMBL" id="JAUSUY010000018">
    <property type="protein sequence ID" value="MDT3428205.1"/>
    <property type="molecule type" value="Genomic_DNA"/>
</dbReference>
<sequence>MLDIDNIRAFVAVAESKSVSAAASRMNHLQSNMTAKIKKLEAHYRQQLFIRSVRGMELTEEGAKLYRQYKKMLILWEETEQAMNRREAKLRLGTMQSVISGEITSALTNLYDKYPDLSVTLKTGTTEKMEQELLQGNIDLAYTIGKTASPQLAYRKIGEEELVLVGRKTEQGASLEYCLHRESRIILSEDCLYTSILEQMYSVYGFQKGNAIEVGMIETLLQFAGLGMGISVISRRIAQQYKVSHFVPLPPEYRYIDKYIVTRLNYELSPLERQFIEASHFL</sequence>
<protein>
    <submittedName>
        <fullName evidence="6">DNA-binding transcriptional LysR family regulator</fullName>
    </submittedName>
</protein>
<evidence type="ECO:0000313" key="6">
    <source>
        <dbReference type="EMBL" id="MDT3428205.1"/>
    </source>
</evidence>
<evidence type="ECO:0000256" key="1">
    <source>
        <dbReference type="ARBA" id="ARBA00009437"/>
    </source>
</evidence>
<keyword evidence="7" id="KW-1185">Reference proteome</keyword>
<dbReference type="SUPFAM" id="SSF46785">
    <property type="entry name" value="Winged helix' DNA-binding domain"/>
    <property type="match status" value="1"/>
</dbReference>
<dbReference type="SUPFAM" id="SSF53850">
    <property type="entry name" value="Periplasmic binding protein-like II"/>
    <property type="match status" value="1"/>
</dbReference>
<reference evidence="6 7" key="1">
    <citation type="submission" date="2023-07" db="EMBL/GenBank/DDBJ databases">
        <title>Genomic Encyclopedia of Type Strains, Phase IV (KMG-IV): sequencing the most valuable type-strain genomes for metagenomic binning, comparative biology and taxonomic classification.</title>
        <authorList>
            <person name="Goeker M."/>
        </authorList>
    </citation>
    <scope>NUCLEOTIDE SEQUENCE [LARGE SCALE GENOMIC DNA]</scope>
    <source>
        <strain evidence="6 7">T98</strain>
    </source>
</reference>
<dbReference type="PROSITE" id="PS50931">
    <property type="entry name" value="HTH_LYSR"/>
    <property type="match status" value="1"/>
</dbReference>
<accession>A0ABU3HES9</accession>
<proteinExistence type="inferred from homology"/>
<evidence type="ECO:0000259" key="5">
    <source>
        <dbReference type="PROSITE" id="PS50931"/>
    </source>
</evidence>
<evidence type="ECO:0000256" key="2">
    <source>
        <dbReference type="ARBA" id="ARBA00023015"/>
    </source>
</evidence>
<dbReference type="Pfam" id="PF03466">
    <property type="entry name" value="LysR_substrate"/>
    <property type="match status" value="1"/>
</dbReference>
<dbReference type="InterPro" id="IPR005119">
    <property type="entry name" value="LysR_subst-bd"/>
</dbReference>
<evidence type="ECO:0000256" key="3">
    <source>
        <dbReference type="ARBA" id="ARBA00023125"/>
    </source>
</evidence>
<evidence type="ECO:0000256" key="4">
    <source>
        <dbReference type="ARBA" id="ARBA00023163"/>
    </source>
</evidence>
<dbReference type="Pfam" id="PF00126">
    <property type="entry name" value="HTH_1"/>
    <property type="match status" value="1"/>
</dbReference>
<dbReference type="CDD" id="cd05466">
    <property type="entry name" value="PBP2_LTTR_substrate"/>
    <property type="match status" value="1"/>
</dbReference>
<comment type="caution">
    <text evidence="6">The sequence shown here is derived from an EMBL/GenBank/DDBJ whole genome shotgun (WGS) entry which is preliminary data.</text>
</comment>
<comment type="similarity">
    <text evidence="1">Belongs to the LysR transcriptional regulatory family.</text>
</comment>
<name>A0ABU3HES9_9BACL</name>
<dbReference type="RefSeq" id="WP_232238859.1">
    <property type="nucleotide sequence ID" value="NZ_JAUSUY010000018.1"/>
</dbReference>
<dbReference type="Gene3D" id="1.10.10.10">
    <property type="entry name" value="Winged helix-like DNA-binding domain superfamily/Winged helix DNA-binding domain"/>
    <property type="match status" value="1"/>
</dbReference>
<dbReference type="Gene3D" id="3.40.190.290">
    <property type="match status" value="1"/>
</dbReference>
<evidence type="ECO:0000313" key="7">
    <source>
        <dbReference type="Proteomes" id="UP001248709"/>
    </source>
</evidence>
<dbReference type="InterPro" id="IPR000847">
    <property type="entry name" value="LysR_HTH_N"/>
</dbReference>
<keyword evidence="3 6" id="KW-0238">DNA-binding</keyword>